<gene>
    <name evidence="1" type="ORF">QFC19_004745</name>
</gene>
<dbReference type="EMBL" id="JASBWR010000051">
    <property type="protein sequence ID" value="KAJ9102636.1"/>
    <property type="molecule type" value="Genomic_DNA"/>
</dbReference>
<reference evidence="1" key="1">
    <citation type="submission" date="2023-04" db="EMBL/GenBank/DDBJ databases">
        <title>Draft Genome sequencing of Naganishia species isolated from polar environments using Oxford Nanopore Technology.</title>
        <authorList>
            <person name="Leo P."/>
            <person name="Venkateswaran K."/>
        </authorList>
    </citation>
    <scope>NUCLEOTIDE SEQUENCE</scope>
    <source>
        <strain evidence="1">MNA-CCFEE 5261</strain>
    </source>
</reference>
<accession>A0ACC2VU32</accession>
<comment type="caution">
    <text evidence="1">The sequence shown here is derived from an EMBL/GenBank/DDBJ whole genome shotgun (WGS) entry which is preliminary data.</text>
</comment>
<dbReference type="Proteomes" id="UP001241377">
    <property type="component" value="Unassembled WGS sequence"/>
</dbReference>
<organism evidence="1 2">
    <name type="scientific">Naganishia cerealis</name>
    <dbReference type="NCBI Taxonomy" id="610337"/>
    <lineage>
        <taxon>Eukaryota</taxon>
        <taxon>Fungi</taxon>
        <taxon>Dikarya</taxon>
        <taxon>Basidiomycota</taxon>
        <taxon>Agaricomycotina</taxon>
        <taxon>Tremellomycetes</taxon>
        <taxon>Filobasidiales</taxon>
        <taxon>Filobasidiaceae</taxon>
        <taxon>Naganishia</taxon>
    </lineage>
</organism>
<proteinExistence type="predicted"/>
<protein>
    <submittedName>
        <fullName evidence="1">Uncharacterized protein</fullName>
    </submittedName>
</protein>
<evidence type="ECO:0000313" key="2">
    <source>
        <dbReference type="Proteomes" id="UP001241377"/>
    </source>
</evidence>
<sequence>MISQPMNLKEVKAKLHDGFYKNKDEVKRDLYLIASNAKAFNQPGEPVWQLADTYEKNLTTMWQTADKTLENKQGKKETPTDVKPEATAPTLKFKVNTALATPAVSVEKGNQRLTNTAVPPHDLAKTEAPRSKNTRRKRDAPDALDDELLGLTEESPRPVITPLAPEPKLKKVKLAFNQPALSSDASERPPGVKNSGRPIHALPSKPVSNSVSSTLAPGAGSPAVSQFLERKVKLSTSQRPSSVPSGTHTPHAPTPPPPTVSVPPTTSPVPPAGSNALVSALWRELPGVHLPIRKLRVQKYLHDITKEPIFAPFKVPVTEDIAPGYRKIITSPMDVTKMLRKLEKGEYRTMGDVAKDVEQIIWKYVTQVFAEYADSFPDREWATPFERKALDTWPRLVDTRLITDEKRLIITWMERTAKSDNGIWFARPGMVDALTRRTIRTLADHHTEPLIVDPVADGVPDYYEFVKKEDARDLRTIRETLQRTKDNSITLESLDADIYLMIENAQKYNPPGSVVYNAATEVGKRWDQMRLDIEPGRRGRFLGTNEGRR</sequence>
<evidence type="ECO:0000313" key="1">
    <source>
        <dbReference type="EMBL" id="KAJ9102636.1"/>
    </source>
</evidence>
<keyword evidence="2" id="KW-1185">Reference proteome</keyword>
<name>A0ACC2VU32_9TREE</name>